<keyword evidence="1 5" id="KW-0808">Transferase</keyword>
<dbReference type="UniPathway" id="UPA00071"/>
<comment type="catalytic activity">
    <reaction evidence="5">
        <text>phosphoenolpyruvate + GTP + H(+) = enolpyruvoyl-2-diphospho-5'-guanosine + diphosphate</text>
        <dbReference type="Rhea" id="RHEA:30519"/>
        <dbReference type="ChEBI" id="CHEBI:15378"/>
        <dbReference type="ChEBI" id="CHEBI:33019"/>
        <dbReference type="ChEBI" id="CHEBI:37565"/>
        <dbReference type="ChEBI" id="CHEBI:58702"/>
        <dbReference type="ChEBI" id="CHEBI:143701"/>
        <dbReference type="EC" id="2.7.7.105"/>
    </reaction>
</comment>
<dbReference type="Pfam" id="PF01983">
    <property type="entry name" value="CofC"/>
    <property type="match status" value="1"/>
</dbReference>
<evidence type="ECO:0000256" key="4">
    <source>
        <dbReference type="ARBA" id="ARBA00023134"/>
    </source>
</evidence>
<feature type="binding site" evidence="5">
    <location>
        <position position="134"/>
    </location>
    <ligand>
        <name>phosphoenolpyruvate</name>
        <dbReference type="ChEBI" id="CHEBI:58702"/>
    </ligand>
</feature>
<feature type="binding site" evidence="5">
    <location>
        <position position="153"/>
    </location>
    <ligand>
        <name>phosphoenolpyruvate</name>
        <dbReference type="ChEBI" id="CHEBI:58702"/>
    </ligand>
</feature>
<evidence type="ECO:0000256" key="3">
    <source>
        <dbReference type="ARBA" id="ARBA00022741"/>
    </source>
</evidence>
<dbReference type="OrthoDB" id="9151145at2"/>
<dbReference type="GO" id="GO:0005525">
    <property type="term" value="F:GTP binding"/>
    <property type="evidence" value="ECO:0007669"/>
    <property type="project" value="UniProtKB-KW"/>
</dbReference>
<keyword evidence="3 5" id="KW-0547">Nucleotide-binding</keyword>
<dbReference type="RefSeq" id="WP_124235911.1">
    <property type="nucleotide sequence ID" value="NZ_JBHUFI010000001.1"/>
</dbReference>
<evidence type="ECO:0000256" key="5">
    <source>
        <dbReference type="HAMAP-Rule" id="MF_02114"/>
    </source>
</evidence>
<evidence type="ECO:0000256" key="2">
    <source>
        <dbReference type="ARBA" id="ARBA00022695"/>
    </source>
</evidence>
<dbReference type="GO" id="GO:0043814">
    <property type="term" value="F:phospholactate guanylyltransferase activity"/>
    <property type="evidence" value="ECO:0007669"/>
    <property type="project" value="InterPro"/>
</dbReference>
<dbReference type="GO" id="GO:0052645">
    <property type="term" value="P:F420-0 metabolic process"/>
    <property type="evidence" value="ECO:0007669"/>
    <property type="project" value="UniProtKB-UniRule"/>
</dbReference>
<dbReference type="AlphaFoldDB" id="A0A3N6X5H5"/>
<organism evidence="6 7">
    <name type="scientific">Aeromicrobium camelliae</name>
    <dbReference type="NCBI Taxonomy" id="1538144"/>
    <lineage>
        <taxon>Bacteria</taxon>
        <taxon>Bacillati</taxon>
        <taxon>Actinomycetota</taxon>
        <taxon>Actinomycetes</taxon>
        <taxon>Propionibacteriales</taxon>
        <taxon>Nocardioidaceae</taxon>
        <taxon>Aeromicrobium</taxon>
    </lineage>
</organism>
<keyword evidence="4 5" id="KW-0342">GTP-binding</keyword>
<evidence type="ECO:0000313" key="7">
    <source>
        <dbReference type="Proteomes" id="UP000275225"/>
    </source>
</evidence>
<dbReference type="PANTHER" id="PTHR40392">
    <property type="entry name" value="2-PHOSPHO-L-LACTATE GUANYLYLTRANSFERASE"/>
    <property type="match status" value="1"/>
</dbReference>
<evidence type="ECO:0000256" key="1">
    <source>
        <dbReference type="ARBA" id="ARBA00022679"/>
    </source>
</evidence>
<keyword evidence="7" id="KW-1185">Reference proteome</keyword>
<protein>
    <recommendedName>
        <fullName evidence="5">Phosphoenolpyruvate guanylyltransferase</fullName>
        <shortName evidence="5">PEP guanylyltransferase</shortName>
        <ecNumber evidence="5">2.7.7.105</ecNumber>
    </recommendedName>
</protein>
<dbReference type="PANTHER" id="PTHR40392:SF1">
    <property type="entry name" value="2-PHOSPHO-L-LACTATE GUANYLYLTRANSFERASE"/>
    <property type="match status" value="1"/>
</dbReference>
<evidence type="ECO:0000313" key="6">
    <source>
        <dbReference type="EMBL" id="RQN08903.1"/>
    </source>
</evidence>
<dbReference type="HAMAP" id="MF_02114">
    <property type="entry name" value="CofC"/>
    <property type="match status" value="1"/>
</dbReference>
<comment type="caution">
    <text evidence="6">The sequence shown here is derived from an EMBL/GenBank/DDBJ whole genome shotgun (WGS) entry which is preliminary data.</text>
</comment>
<feature type="binding site" evidence="5">
    <location>
        <position position="150"/>
    </location>
    <ligand>
        <name>phosphoenolpyruvate</name>
        <dbReference type="ChEBI" id="CHEBI:58702"/>
    </ligand>
</feature>
<accession>A0A3N6X5H5</accession>
<dbReference type="Gene3D" id="3.90.550.10">
    <property type="entry name" value="Spore Coat Polysaccharide Biosynthesis Protein SpsA, Chain A"/>
    <property type="match status" value="1"/>
</dbReference>
<sequence length="212" mass="21761">MTAGYTAIVPVKRYRRAKSRLALPSQQREGLAQAFALHVVTAALDAEQVAAVVLVGEGSAVARSADVIVIPDPGSLPGAVEAGRRWALDRRPHAPVAVVPADLPALTSRRLDTALAAARGHQAAFWADHQGSGTTLLTASGPGKLVAAYGGASAARHRELGAIAMPGAWPGVRDDVDTLDDLERVGELGVGPGVARLIATQGIAPAARFLPA</sequence>
<keyword evidence="2 5" id="KW-0548">Nucleotidyltransferase</keyword>
<comment type="pathway">
    <text evidence="5">Cofactor biosynthesis; coenzyme F420 biosynthesis.</text>
</comment>
<dbReference type="EMBL" id="RQJX01000004">
    <property type="protein sequence ID" value="RQN08903.1"/>
    <property type="molecule type" value="Genomic_DNA"/>
</dbReference>
<name>A0A3N6X5H5_9ACTN</name>
<dbReference type="NCBIfam" id="TIGR03552">
    <property type="entry name" value="F420_cofC"/>
    <property type="match status" value="1"/>
</dbReference>
<reference evidence="6 7" key="1">
    <citation type="submission" date="2018-11" db="EMBL/GenBank/DDBJ databases">
        <authorList>
            <person name="Li F."/>
        </authorList>
    </citation>
    <scope>NUCLEOTIDE SEQUENCE [LARGE SCALE GENOMIC DNA]</scope>
    <source>
        <strain evidence="6 7">YS17T</strain>
    </source>
</reference>
<comment type="similarity">
    <text evidence="5">Belongs to the CofC family.</text>
</comment>
<dbReference type="EC" id="2.7.7.105" evidence="5"/>
<dbReference type="InterPro" id="IPR002835">
    <property type="entry name" value="CofC"/>
</dbReference>
<comment type="function">
    <text evidence="5">Guanylyltransferase that catalyzes the activation of phosphoenolpyruvate (PEP) as enolpyruvoyl-2-diphospho-5'-guanosine, via the condensation of PEP with GTP. It is involved in the biosynthesis of coenzyme F420, a hydride carrier cofactor.</text>
</comment>
<dbReference type="Proteomes" id="UP000275225">
    <property type="component" value="Unassembled WGS sequence"/>
</dbReference>
<dbReference type="InterPro" id="IPR029044">
    <property type="entry name" value="Nucleotide-diphossugar_trans"/>
</dbReference>
<gene>
    <name evidence="6" type="primary">cofC</name>
    <name evidence="5" type="synonym">fbiD</name>
    <name evidence="6" type="ORF">EHW97_04150</name>
</gene>
<dbReference type="SUPFAM" id="SSF53448">
    <property type="entry name" value="Nucleotide-diphospho-sugar transferases"/>
    <property type="match status" value="1"/>
</dbReference>
<proteinExistence type="inferred from homology"/>